<dbReference type="RefSeq" id="WP_022160138.1">
    <property type="nucleotide sequence ID" value="NZ_CABJFF010000013.1"/>
</dbReference>
<accession>A0AAW6FH65</accession>
<dbReference type="EMBL" id="JAQMRD010000007">
    <property type="protein sequence ID" value="MDB9222780.1"/>
    <property type="molecule type" value="Genomic_DNA"/>
</dbReference>
<dbReference type="PROSITE" id="PS51257">
    <property type="entry name" value="PROKAR_LIPOPROTEIN"/>
    <property type="match status" value="1"/>
</dbReference>
<protein>
    <recommendedName>
        <fullName evidence="3">Lipoprotein</fullName>
    </recommendedName>
</protein>
<dbReference type="Gene3D" id="3.40.390.70">
    <property type="match status" value="1"/>
</dbReference>
<name>A0AAW6FH65_9BACT</name>
<organism evidence="1 2">
    <name type="scientific">Odoribacter splanchnicus</name>
    <dbReference type="NCBI Taxonomy" id="28118"/>
    <lineage>
        <taxon>Bacteria</taxon>
        <taxon>Pseudomonadati</taxon>
        <taxon>Bacteroidota</taxon>
        <taxon>Bacteroidia</taxon>
        <taxon>Bacteroidales</taxon>
        <taxon>Odoribacteraceae</taxon>
        <taxon>Odoribacter</taxon>
    </lineage>
</organism>
<comment type="caution">
    <text evidence="1">The sequence shown here is derived from an EMBL/GenBank/DDBJ whole genome shotgun (WGS) entry which is preliminary data.</text>
</comment>
<dbReference type="Proteomes" id="UP001212263">
    <property type="component" value="Unassembled WGS sequence"/>
</dbReference>
<reference evidence="1" key="1">
    <citation type="submission" date="2023-01" db="EMBL/GenBank/DDBJ databases">
        <title>Human gut microbiome strain richness.</title>
        <authorList>
            <person name="Chen-Liaw A."/>
        </authorList>
    </citation>
    <scope>NUCLEOTIDE SEQUENCE</scope>
    <source>
        <strain evidence="1">RTP21484st1_B7_RTP21484_190118</strain>
    </source>
</reference>
<dbReference type="AlphaFoldDB" id="A0AAW6FH65"/>
<evidence type="ECO:0000313" key="2">
    <source>
        <dbReference type="Proteomes" id="UP001212263"/>
    </source>
</evidence>
<evidence type="ECO:0000313" key="1">
    <source>
        <dbReference type="EMBL" id="MDB9222780.1"/>
    </source>
</evidence>
<sequence length="322" mass="37127">MKMNGIFKIMVMLATFSLVSCSDEDDLKPSESLGIPEMFSPAADADARVKEMYNDYGLWVRMDFTDWHEVTNAYLYEDVNNRMGATMIDDTCRENAIIFSQTLLSNVSKEFAKAYFPLELFFVKTYNGSWWAADYAQLGRSRFVLCWPNQMEGALPVTKEANPDYYYQDSLISGLIWKNFGTMIAQRFDEPIKEFVLAGKAYDNGEAYDNIREQYQKDGDEEKYDKAIDELCKNGGFLSGAGSGKFTTDFGDWLSLLVMESYDNIKKDYLDNSIARTAKYKVIVEFFKKYNWDIQAAGNKFRQKYNEYKATLPPPVEDDEEE</sequence>
<evidence type="ECO:0008006" key="3">
    <source>
        <dbReference type="Google" id="ProtNLM"/>
    </source>
</evidence>
<proteinExistence type="predicted"/>
<gene>
    <name evidence="1" type="ORF">PN645_07125</name>
</gene>